<keyword evidence="4 7" id="KW-0378">Hydrolase</keyword>
<organism evidence="8 9">
    <name type="scientific">Fibroporia radiculosa</name>
    <dbReference type="NCBI Taxonomy" id="599839"/>
    <lineage>
        <taxon>Eukaryota</taxon>
        <taxon>Fungi</taxon>
        <taxon>Dikarya</taxon>
        <taxon>Basidiomycota</taxon>
        <taxon>Agaricomycotina</taxon>
        <taxon>Agaricomycetes</taxon>
        <taxon>Polyporales</taxon>
        <taxon>Fibroporiaceae</taxon>
        <taxon>Fibroporia</taxon>
    </lineage>
</organism>
<evidence type="ECO:0000256" key="1">
    <source>
        <dbReference type="ARBA" id="ARBA00022487"/>
    </source>
</evidence>
<reference evidence="8 9" key="1">
    <citation type="journal article" date="2012" name="Appl. Environ. Microbiol.">
        <title>Short-read sequencing for genomic analysis of the brown rot fungus Fibroporia radiculosa.</title>
        <authorList>
            <person name="Tang J.D."/>
            <person name="Perkins A.D."/>
            <person name="Sonstegard T.S."/>
            <person name="Schroeder S.G."/>
            <person name="Burgess S.C."/>
            <person name="Diehl S.V."/>
        </authorList>
    </citation>
    <scope>NUCLEOTIDE SEQUENCE [LARGE SCALE GENOMIC DNA]</scope>
    <source>
        <strain evidence="8 9">TFFH 294</strain>
    </source>
</reference>
<comment type="similarity">
    <text evidence="7">Belongs to the tannase family.</text>
</comment>
<keyword evidence="1" id="KW-0719">Serine esterase</keyword>
<dbReference type="InParanoid" id="J4GSU2"/>
<dbReference type="PANTHER" id="PTHR33938">
    <property type="entry name" value="FERULOYL ESTERASE B-RELATED"/>
    <property type="match status" value="1"/>
</dbReference>
<gene>
    <name evidence="8" type="ORF">FIBRA_06486</name>
</gene>
<keyword evidence="9" id="KW-1185">Reference proteome</keyword>
<proteinExistence type="inferred from homology"/>
<dbReference type="Proteomes" id="UP000006352">
    <property type="component" value="Unassembled WGS sequence"/>
</dbReference>
<evidence type="ECO:0000256" key="7">
    <source>
        <dbReference type="RuleBase" id="RU361238"/>
    </source>
</evidence>
<name>J4GSU2_9APHY</name>
<dbReference type="GO" id="GO:0045493">
    <property type="term" value="P:xylan catabolic process"/>
    <property type="evidence" value="ECO:0007669"/>
    <property type="project" value="UniProtKB-KW"/>
</dbReference>
<dbReference type="InterPro" id="IPR011118">
    <property type="entry name" value="Tannase/feruloyl_esterase"/>
</dbReference>
<keyword evidence="2" id="KW-0624">Polysaccharide degradation</keyword>
<protein>
    <recommendedName>
        <fullName evidence="7">Carboxylic ester hydrolase</fullName>
        <ecNumber evidence="7">3.1.1.-</ecNumber>
    </recommendedName>
</protein>
<evidence type="ECO:0000256" key="3">
    <source>
        <dbReference type="ARBA" id="ARBA00022729"/>
    </source>
</evidence>
<dbReference type="OrthoDB" id="3039123at2759"/>
<keyword evidence="2" id="KW-0858">Xylan degradation</keyword>
<dbReference type="EC" id="3.1.1.-" evidence="7"/>
<evidence type="ECO:0000313" key="9">
    <source>
        <dbReference type="Proteomes" id="UP000006352"/>
    </source>
</evidence>
<dbReference type="AlphaFoldDB" id="J4GSU2"/>
<evidence type="ECO:0000256" key="5">
    <source>
        <dbReference type="ARBA" id="ARBA00023157"/>
    </source>
</evidence>
<dbReference type="GeneID" id="24099226"/>
<dbReference type="PANTHER" id="PTHR33938:SF15">
    <property type="entry name" value="FERULOYL ESTERASE B-RELATED"/>
    <property type="match status" value="1"/>
</dbReference>
<evidence type="ECO:0000313" key="8">
    <source>
        <dbReference type="EMBL" id="CCM04315.1"/>
    </source>
</evidence>
<keyword evidence="3" id="KW-0732">Signal</keyword>
<keyword evidence="5" id="KW-1015">Disulfide bond</keyword>
<evidence type="ECO:0000256" key="6">
    <source>
        <dbReference type="ARBA" id="ARBA00034075"/>
    </source>
</evidence>
<evidence type="ECO:0000256" key="4">
    <source>
        <dbReference type="ARBA" id="ARBA00022801"/>
    </source>
</evidence>
<sequence length="102" mass="10973">MAESLTLVVLCSRRGYGANSFGGAQQASNGMPPLSMAPEYNILAAIVQWVEQGIAPSSLYAVYWNHNNVTDGVGFVRPLCQFPKSLRYNGGNQSTPEGFTCV</sequence>
<dbReference type="STRING" id="599839.J4GSU2"/>
<dbReference type="Pfam" id="PF07519">
    <property type="entry name" value="Tannase"/>
    <property type="match status" value="1"/>
</dbReference>
<dbReference type="HOGENOM" id="CLU_2277521_0_0_1"/>
<accession>J4GSU2</accession>
<dbReference type="GO" id="GO:0030600">
    <property type="term" value="F:feruloyl esterase activity"/>
    <property type="evidence" value="ECO:0007669"/>
    <property type="project" value="UniProtKB-EC"/>
</dbReference>
<evidence type="ECO:0000256" key="2">
    <source>
        <dbReference type="ARBA" id="ARBA00022651"/>
    </source>
</evidence>
<dbReference type="RefSeq" id="XP_012183598.1">
    <property type="nucleotide sequence ID" value="XM_012328208.1"/>
</dbReference>
<keyword evidence="2" id="KW-0119">Carbohydrate metabolism</keyword>
<comment type="catalytic activity">
    <reaction evidence="6">
        <text>feruloyl-polysaccharide + H2O = ferulate + polysaccharide.</text>
        <dbReference type="EC" id="3.1.1.73"/>
    </reaction>
</comment>
<dbReference type="EMBL" id="HE797150">
    <property type="protein sequence ID" value="CCM04315.1"/>
    <property type="molecule type" value="Genomic_DNA"/>
</dbReference>